<evidence type="ECO:0000256" key="1">
    <source>
        <dbReference type="ARBA" id="ARBA00008467"/>
    </source>
</evidence>
<name>A0ABV5PGQ6_STRCM</name>
<protein>
    <submittedName>
        <fullName evidence="5">Beta-ketoacyl synthase N-terminal-like domain-containing protein</fullName>
    </submittedName>
</protein>
<gene>
    <name evidence="5" type="ORF">ACFFTU_20850</name>
</gene>
<keyword evidence="6" id="KW-1185">Reference proteome</keyword>
<dbReference type="InterPro" id="IPR020841">
    <property type="entry name" value="PKS_Beta-ketoAc_synthase_dom"/>
</dbReference>
<keyword evidence="2 3" id="KW-0808">Transferase</keyword>
<sequence length="386" mass="39009">MTAVALTGLGLVTALGSGPDAFWRGLLDGRRALGRLTRLAGAYRSDVVAEVTFAACPVPAGARKARLASDAARQALADAGLNRLPAGSLVVVVSQAPYDTDPYETDQHEADRTGTDFTGPSPTALLDAIGTPHTAVTVTHLSHACASAAFGAAFARDWLLAGLGPCALVVGASALNRFEYASMDVVRALSPTGARPLDGARNGVTVGEGGGAFVLESAGHAAARGRAPKALLSGAACLVDGQGAAASEVRAIRTCMRTALREAGEPPVDHVQAHATGTPQGDGAEVAALGDVARELGWNGVPVGSHKGSVGHLLHASAFAGVAAAVGFLRERTAPGTPGLRTPLELPDRLLVPVGPIAVPRARHVLVNSFGFSGNNASLVLSAPRP</sequence>
<evidence type="ECO:0000313" key="6">
    <source>
        <dbReference type="Proteomes" id="UP001589718"/>
    </source>
</evidence>
<dbReference type="RefSeq" id="WP_345229109.1">
    <property type="nucleotide sequence ID" value="NZ_BAAAXE010000015.1"/>
</dbReference>
<dbReference type="PROSITE" id="PS52004">
    <property type="entry name" value="KS3_2"/>
    <property type="match status" value="1"/>
</dbReference>
<dbReference type="InterPro" id="IPR000794">
    <property type="entry name" value="Beta-ketoacyl_synthase"/>
</dbReference>
<dbReference type="Proteomes" id="UP001589718">
    <property type="component" value="Unassembled WGS sequence"/>
</dbReference>
<accession>A0ABV5PGQ6</accession>
<evidence type="ECO:0000259" key="4">
    <source>
        <dbReference type="PROSITE" id="PS52004"/>
    </source>
</evidence>
<comment type="caution">
    <text evidence="5">The sequence shown here is derived from an EMBL/GenBank/DDBJ whole genome shotgun (WGS) entry which is preliminary data.</text>
</comment>
<dbReference type="InterPro" id="IPR016039">
    <property type="entry name" value="Thiolase-like"/>
</dbReference>
<dbReference type="InterPro" id="IPR014031">
    <property type="entry name" value="Ketoacyl_synth_C"/>
</dbReference>
<reference evidence="5 6" key="1">
    <citation type="submission" date="2024-09" db="EMBL/GenBank/DDBJ databases">
        <authorList>
            <person name="Sun Q."/>
            <person name="Mori K."/>
        </authorList>
    </citation>
    <scope>NUCLEOTIDE SEQUENCE [LARGE SCALE GENOMIC DNA]</scope>
    <source>
        <strain evidence="5 6">JCM 4362</strain>
    </source>
</reference>
<dbReference type="PANTHER" id="PTHR11712">
    <property type="entry name" value="POLYKETIDE SYNTHASE-RELATED"/>
    <property type="match status" value="1"/>
</dbReference>
<dbReference type="PANTHER" id="PTHR11712:SF336">
    <property type="entry name" value="3-OXOACYL-[ACYL-CARRIER-PROTEIN] SYNTHASE, MITOCHONDRIAL"/>
    <property type="match status" value="1"/>
</dbReference>
<dbReference type="Gene3D" id="3.40.47.10">
    <property type="match status" value="1"/>
</dbReference>
<dbReference type="SMART" id="SM00825">
    <property type="entry name" value="PKS_KS"/>
    <property type="match status" value="1"/>
</dbReference>
<evidence type="ECO:0000256" key="3">
    <source>
        <dbReference type="RuleBase" id="RU003694"/>
    </source>
</evidence>
<comment type="similarity">
    <text evidence="1 3">Belongs to the thiolase-like superfamily. Beta-ketoacyl-ACP synthases family.</text>
</comment>
<dbReference type="EMBL" id="JBHMCR010000009">
    <property type="protein sequence ID" value="MFB9522400.1"/>
    <property type="molecule type" value="Genomic_DNA"/>
</dbReference>
<dbReference type="Pfam" id="PF02801">
    <property type="entry name" value="Ketoacyl-synt_C"/>
    <property type="match status" value="1"/>
</dbReference>
<evidence type="ECO:0000256" key="2">
    <source>
        <dbReference type="ARBA" id="ARBA00022679"/>
    </source>
</evidence>
<evidence type="ECO:0000313" key="5">
    <source>
        <dbReference type="EMBL" id="MFB9522400.1"/>
    </source>
</evidence>
<feature type="domain" description="Ketosynthase family 3 (KS3)" evidence="4">
    <location>
        <begin position="1"/>
        <end position="383"/>
    </location>
</feature>
<dbReference type="InterPro" id="IPR014030">
    <property type="entry name" value="Ketoacyl_synth_N"/>
</dbReference>
<organism evidence="5 6">
    <name type="scientific">Streptomyces cremeus</name>
    <dbReference type="NCBI Taxonomy" id="66881"/>
    <lineage>
        <taxon>Bacteria</taxon>
        <taxon>Bacillati</taxon>
        <taxon>Actinomycetota</taxon>
        <taxon>Actinomycetes</taxon>
        <taxon>Kitasatosporales</taxon>
        <taxon>Streptomycetaceae</taxon>
        <taxon>Streptomyces</taxon>
    </lineage>
</organism>
<dbReference type="SUPFAM" id="SSF53901">
    <property type="entry name" value="Thiolase-like"/>
    <property type="match status" value="2"/>
</dbReference>
<proteinExistence type="inferred from homology"/>
<dbReference type="Pfam" id="PF00109">
    <property type="entry name" value="ketoacyl-synt"/>
    <property type="match status" value="1"/>
</dbReference>